<dbReference type="RefSeq" id="WP_204688748.1">
    <property type="nucleotide sequence ID" value="NZ_JACJLT010000076.1"/>
</dbReference>
<proteinExistence type="predicted"/>
<gene>
    <name evidence="3" type="ORF">H6A04_08110</name>
</gene>
<feature type="region of interest" description="Disordered" evidence="1">
    <location>
        <begin position="258"/>
        <end position="280"/>
    </location>
</feature>
<evidence type="ECO:0000259" key="2">
    <source>
        <dbReference type="Pfam" id="PF01385"/>
    </source>
</evidence>
<dbReference type="InterPro" id="IPR001959">
    <property type="entry name" value="Transposase"/>
</dbReference>
<feature type="domain" description="Probable transposase IS891/IS1136/IS1341" evidence="2">
    <location>
        <begin position="211"/>
        <end position="338"/>
    </location>
</feature>
<evidence type="ECO:0000256" key="1">
    <source>
        <dbReference type="SAM" id="MobiDB-lite"/>
    </source>
</evidence>
<dbReference type="EMBL" id="JACJLT010000076">
    <property type="protein sequence ID" value="MBM6875611.1"/>
    <property type="molecule type" value="Genomic_DNA"/>
</dbReference>
<accession>A0ABS2G2E6</accession>
<evidence type="ECO:0000313" key="4">
    <source>
        <dbReference type="Proteomes" id="UP000728968"/>
    </source>
</evidence>
<dbReference type="Pfam" id="PF01385">
    <property type="entry name" value="OrfB_IS605"/>
    <property type="match status" value="1"/>
</dbReference>
<protein>
    <submittedName>
        <fullName evidence="3">Transposase</fullName>
    </submittedName>
</protein>
<keyword evidence="4" id="KW-1185">Reference proteome</keyword>
<name>A0ABS2G2E6_FUSMR</name>
<organism evidence="3 4">
    <name type="scientific">Fusobacterium mortiferum</name>
    <dbReference type="NCBI Taxonomy" id="850"/>
    <lineage>
        <taxon>Bacteria</taxon>
        <taxon>Fusobacteriati</taxon>
        <taxon>Fusobacteriota</taxon>
        <taxon>Fusobacteriia</taxon>
        <taxon>Fusobacteriales</taxon>
        <taxon>Fusobacteriaceae</taxon>
        <taxon>Fusobacterium</taxon>
    </lineage>
</organism>
<reference evidence="3 4" key="1">
    <citation type="journal article" date="2021" name="Sci. Rep.">
        <title>The distribution of antibiotic resistance genes in chicken gut microbiota commensals.</title>
        <authorList>
            <person name="Juricova H."/>
            <person name="Matiasovicova J."/>
            <person name="Kubasova T."/>
            <person name="Cejkova D."/>
            <person name="Rychlik I."/>
        </authorList>
    </citation>
    <scope>NUCLEOTIDE SEQUENCE [LARGE SCALE GENOMIC DNA]</scope>
    <source>
        <strain evidence="3 4">An425</strain>
    </source>
</reference>
<comment type="caution">
    <text evidence="3">The sequence shown here is derived from an EMBL/GenBank/DDBJ whole genome shotgun (WGS) entry which is preliminary data.</text>
</comment>
<dbReference type="Proteomes" id="UP000728968">
    <property type="component" value="Unassembled WGS sequence"/>
</dbReference>
<evidence type="ECO:0000313" key="3">
    <source>
        <dbReference type="EMBL" id="MBM6875611.1"/>
    </source>
</evidence>
<sequence>MAKSKTSTYILELEIKPTTSIKHIIDKRLKVAKSIYNACLNEVLKRHKALKSDKEYRRLISQSSSNERNTLLKDIRLKYGFSEYQLHSWVNQVKYHFEGHLGINEVQKLATRAFNTVEKLHYGKSKKVFFKSKDDDISVENKSNKTGLRYSNNEILWGKLSLGSPIVKNNDKYVQLSLLDETKYVRILTREIRGRKRYFIQLCQKGIPPKKRETSNVENRVGIDIGTSTIAVVSDKKVFIKELADLKTPYKKLRRLERAMDRSKKSTNPQNYNSNGTVKKGSKHWNFSNRYLKIKSKRKELFRKLSVIRKQTHEKTANEILSLGLDVRVETMRFQSLQKRAKKTTRNIKNGKMNKKKRFGKSILNYAPAMLISILDMKLKYQQLNIKKIDTYSVKASQFNHTTGEFTKKHLSDRWNNIDGQLIQRDLYSAFLIKNTTQHLDVVDVDLCNLEFENFIKLHNIEISRLKQSQNKLLRWFVA</sequence>
<feature type="compositionally biased region" description="Polar residues" evidence="1">
    <location>
        <begin position="266"/>
        <end position="277"/>
    </location>
</feature>